<reference evidence="1 2" key="1">
    <citation type="submission" date="2016-10" db="EMBL/GenBank/DDBJ databases">
        <title>Genome sequence of the ascomycete fungus Penicillium subrubescens.</title>
        <authorList>
            <person name="De Vries R.P."/>
            <person name="Peng M."/>
            <person name="Dilokpimol A."/>
            <person name="Hilden K."/>
            <person name="Makela M.R."/>
            <person name="Grigoriev I."/>
            <person name="Riley R."/>
            <person name="Granchi Z."/>
        </authorList>
    </citation>
    <scope>NUCLEOTIDE SEQUENCE [LARGE SCALE GENOMIC DNA]</scope>
    <source>
        <strain evidence="1 2">CBS 132785</strain>
    </source>
</reference>
<dbReference type="EMBL" id="MNBE01000519">
    <property type="protein sequence ID" value="OKP09455.1"/>
    <property type="molecule type" value="Genomic_DNA"/>
</dbReference>
<accession>A0A1Q5UAF5</accession>
<proteinExistence type="predicted"/>
<organism evidence="1 2">
    <name type="scientific">Penicillium subrubescens</name>
    <dbReference type="NCBI Taxonomy" id="1316194"/>
    <lineage>
        <taxon>Eukaryota</taxon>
        <taxon>Fungi</taxon>
        <taxon>Dikarya</taxon>
        <taxon>Ascomycota</taxon>
        <taxon>Pezizomycotina</taxon>
        <taxon>Eurotiomycetes</taxon>
        <taxon>Eurotiomycetidae</taxon>
        <taxon>Eurotiales</taxon>
        <taxon>Aspergillaceae</taxon>
        <taxon>Penicillium</taxon>
    </lineage>
</organism>
<dbReference type="Proteomes" id="UP000186955">
    <property type="component" value="Unassembled WGS sequence"/>
</dbReference>
<dbReference type="OrthoDB" id="4453736at2759"/>
<protein>
    <submittedName>
        <fullName evidence="1">Uncharacterized protein</fullName>
    </submittedName>
</protein>
<gene>
    <name evidence="1" type="ORF">PENSUB_5191</name>
</gene>
<evidence type="ECO:0000313" key="2">
    <source>
        <dbReference type="Proteomes" id="UP000186955"/>
    </source>
</evidence>
<dbReference type="AlphaFoldDB" id="A0A1Q5UAF5"/>
<name>A0A1Q5UAF5_9EURO</name>
<keyword evidence="2" id="KW-1185">Reference proteome</keyword>
<evidence type="ECO:0000313" key="1">
    <source>
        <dbReference type="EMBL" id="OKP09455.1"/>
    </source>
</evidence>
<sequence>MSVPFQGRHADLQGLIDILTHRFRSRKSLKIILYLDDLFLPDLKIILGLLKAPSCSITLEERWIQWQYPVIRERVIGTYERDYKSFVEAALKDTGYPFRSTGPSLEQFEVDETDDASTLGSKIIGKRQRTWLEATPLKL</sequence>
<comment type="caution">
    <text evidence="1">The sequence shown here is derived from an EMBL/GenBank/DDBJ whole genome shotgun (WGS) entry which is preliminary data.</text>
</comment>